<keyword evidence="5" id="KW-0472">Membrane</keyword>
<dbReference type="InterPro" id="IPR050352">
    <property type="entry name" value="ABCG_transporters"/>
</dbReference>
<dbReference type="AlphaFoldDB" id="A0A0D2M6K5"/>
<dbReference type="InterPro" id="IPR027417">
    <property type="entry name" value="P-loop_NTPase"/>
</dbReference>
<dbReference type="Proteomes" id="UP000054498">
    <property type="component" value="Unassembled WGS sequence"/>
</dbReference>
<keyword evidence="4" id="KW-1133">Transmembrane helix</keyword>
<accession>A0A0D2M6K5</accession>
<dbReference type="OrthoDB" id="66620at2759"/>
<evidence type="ECO:0000259" key="6">
    <source>
        <dbReference type="Pfam" id="PF00005"/>
    </source>
</evidence>
<comment type="subcellular location">
    <subcellularLocation>
        <location evidence="1">Membrane</location>
        <topology evidence="1">Multi-pass membrane protein</topology>
    </subcellularLocation>
</comment>
<dbReference type="GO" id="GO:0016020">
    <property type="term" value="C:membrane"/>
    <property type="evidence" value="ECO:0007669"/>
    <property type="project" value="UniProtKB-SubCell"/>
</dbReference>
<dbReference type="SUPFAM" id="SSF52540">
    <property type="entry name" value="P-loop containing nucleoside triphosphate hydrolases"/>
    <property type="match status" value="1"/>
</dbReference>
<keyword evidence="8" id="KW-1185">Reference proteome</keyword>
<dbReference type="RefSeq" id="XP_013898054.1">
    <property type="nucleotide sequence ID" value="XM_014042600.1"/>
</dbReference>
<dbReference type="EC" id="3.6.3.28" evidence="7"/>
<name>A0A0D2M6K5_9CHLO</name>
<evidence type="ECO:0000256" key="2">
    <source>
        <dbReference type="ARBA" id="ARBA00022448"/>
    </source>
</evidence>
<dbReference type="PANTHER" id="PTHR48041:SF139">
    <property type="entry name" value="PROTEIN SCARLET"/>
    <property type="match status" value="1"/>
</dbReference>
<evidence type="ECO:0000256" key="4">
    <source>
        <dbReference type="ARBA" id="ARBA00022989"/>
    </source>
</evidence>
<evidence type="ECO:0000256" key="5">
    <source>
        <dbReference type="ARBA" id="ARBA00023136"/>
    </source>
</evidence>
<dbReference type="EMBL" id="KK101979">
    <property type="protein sequence ID" value="KIY99034.1"/>
    <property type="molecule type" value="Genomic_DNA"/>
</dbReference>
<keyword evidence="3" id="KW-0812">Transmembrane</keyword>
<dbReference type="GO" id="GO:0042626">
    <property type="term" value="F:ATPase-coupled transmembrane transporter activity"/>
    <property type="evidence" value="ECO:0007669"/>
    <property type="project" value="TreeGrafter"/>
</dbReference>
<dbReference type="STRING" id="145388.A0A0D2M6K5"/>
<evidence type="ECO:0000256" key="1">
    <source>
        <dbReference type="ARBA" id="ARBA00004141"/>
    </source>
</evidence>
<dbReference type="Pfam" id="PF00005">
    <property type="entry name" value="ABC_tran"/>
    <property type="match status" value="1"/>
</dbReference>
<sequence length="154" mass="16659">MTERRSRPGTADCVVVAVEHNGEAAKAAPVLAWRHLKVATKAGSRVLLQDLTGAIDGGFNCIMGPSGSGKSTLLNALSLRLDPGMTQTGEMRINGMAYSNSDLKLSCGYDDLLNANLTVEETLRYTARLRCPPGFSEQQRQEVRAQTPQWPGRV</sequence>
<keyword evidence="7" id="KW-0378">Hydrolase</keyword>
<evidence type="ECO:0000313" key="8">
    <source>
        <dbReference type="Proteomes" id="UP000054498"/>
    </source>
</evidence>
<protein>
    <submittedName>
        <fullName evidence="7">White-brown-complex ABC transporter family</fullName>
        <ecNumber evidence="7">3.6.3.28</ecNumber>
    </submittedName>
</protein>
<reference evidence="7 8" key="1">
    <citation type="journal article" date="2013" name="BMC Genomics">
        <title>Reconstruction of the lipid metabolism for the microalga Monoraphidium neglectum from its genome sequence reveals characteristics suitable for biofuel production.</title>
        <authorList>
            <person name="Bogen C."/>
            <person name="Al-Dilaimi A."/>
            <person name="Albersmeier A."/>
            <person name="Wichmann J."/>
            <person name="Grundmann M."/>
            <person name="Rupp O."/>
            <person name="Lauersen K.J."/>
            <person name="Blifernez-Klassen O."/>
            <person name="Kalinowski J."/>
            <person name="Goesmann A."/>
            <person name="Mussgnug J.H."/>
            <person name="Kruse O."/>
        </authorList>
    </citation>
    <scope>NUCLEOTIDE SEQUENCE [LARGE SCALE GENOMIC DNA]</scope>
    <source>
        <strain evidence="7 8">SAG 48.87</strain>
    </source>
</reference>
<dbReference type="PANTHER" id="PTHR48041">
    <property type="entry name" value="ABC TRANSPORTER G FAMILY MEMBER 28"/>
    <property type="match status" value="1"/>
</dbReference>
<evidence type="ECO:0000256" key="3">
    <source>
        <dbReference type="ARBA" id="ARBA00022692"/>
    </source>
</evidence>
<dbReference type="GeneID" id="25741805"/>
<gene>
    <name evidence="7" type="ORF">MNEG_8930</name>
</gene>
<dbReference type="Gene3D" id="3.40.50.300">
    <property type="entry name" value="P-loop containing nucleotide triphosphate hydrolases"/>
    <property type="match status" value="1"/>
</dbReference>
<dbReference type="KEGG" id="mng:MNEG_8930"/>
<dbReference type="GO" id="GO:0016887">
    <property type="term" value="F:ATP hydrolysis activity"/>
    <property type="evidence" value="ECO:0007669"/>
    <property type="project" value="InterPro"/>
</dbReference>
<proteinExistence type="predicted"/>
<dbReference type="InterPro" id="IPR003439">
    <property type="entry name" value="ABC_transporter-like_ATP-bd"/>
</dbReference>
<organism evidence="7 8">
    <name type="scientific">Monoraphidium neglectum</name>
    <dbReference type="NCBI Taxonomy" id="145388"/>
    <lineage>
        <taxon>Eukaryota</taxon>
        <taxon>Viridiplantae</taxon>
        <taxon>Chlorophyta</taxon>
        <taxon>core chlorophytes</taxon>
        <taxon>Chlorophyceae</taxon>
        <taxon>CS clade</taxon>
        <taxon>Sphaeropleales</taxon>
        <taxon>Selenastraceae</taxon>
        <taxon>Monoraphidium</taxon>
    </lineage>
</organism>
<evidence type="ECO:0000313" key="7">
    <source>
        <dbReference type="EMBL" id="KIY99034.1"/>
    </source>
</evidence>
<dbReference type="GO" id="GO:0005524">
    <property type="term" value="F:ATP binding"/>
    <property type="evidence" value="ECO:0007669"/>
    <property type="project" value="InterPro"/>
</dbReference>
<feature type="domain" description="ABC transporter" evidence="6">
    <location>
        <begin position="61"/>
        <end position="122"/>
    </location>
</feature>
<keyword evidence="2" id="KW-0813">Transport</keyword>